<organism evidence="1 2">
    <name type="scientific">Melipona bicolor</name>
    <dbReference type="NCBI Taxonomy" id="60889"/>
    <lineage>
        <taxon>Eukaryota</taxon>
        <taxon>Metazoa</taxon>
        <taxon>Ecdysozoa</taxon>
        <taxon>Arthropoda</taxon>
        <taxon>Hexapoda</taxon>
        <taxon>Insecta</taxon>
        <taxon>Pterygota</taxon>
        <taxon>Neoptera</taxon>
        <taxon>Endopterygota</taxon>
        <taxon>Hymenoptera</taxon>
        <taxon>Apocrita</taxon>
        <taxon>Aculeata</taxon>
        <taxon>Apoidea</taxon>
        <taxon>Anthophila</taxon>
        <taxon>Apidae</taxon>
        <taxon>Melipona</taxon>
    </lineage>
</organism>
<gene>
    <name evidence="1" type="ORF">K0M31_014025</name>
</gene>
<dbReference type="EMBL" id="JAHYIQ010000004">
    <property type="protein sequence ID" value="KAK1132640.1"/>
    <property type="molecule type" value="Genomic_DNA"/>
</dbReference>
<reference evidence="1" key="1">
    <citation type="submission" date="2021-10" db="EMBL/GenBank/DDBJ databases">
        <title>Melipona bicolor Genome sequencing and assembly.</title>
        <authorList>
            <person name="Araujo N.S."/>
            <person name="Arias M.C."/>
        </authorList>
    </citation>
    <scope>NUCLEOTIDE SEQUENCE</scope>
    <source>
        <strain evidence="1">USP_2M_L1-L4_2017</strain>
        <tissue evidence="1">Whole body</tissue>
    </source>
</reference>
<evidence type="ECO:0000313" key="1">
    <source>
        <dbReference type="EMBL" id="KAK1132640.1"/>
    </source>
</evidence>
<protein>
    <submittedName>
        <fullName evidence="1">Uncharacterized protein</fullName>
    </submittedName>
</protein>
<accession>A0AA40G801</accession>
<proteinExistence type="predicted"/>
<evidence type="ECO:0000313" key="2">
    <source>
        <dbReference type="Proteomes" id="UP001177670"/>
    </source>
</evidence>
<name>A0AA40G801_9HYME</name>
<comment type="caution">
    <text evidence="1">The sequence shown here is derived from an EMBL/GenBank/DDBJ whole genome shotgun (WGS) entry which is preliminary data.</text>
</comment>
<sequence>MLDKNYMVIAVSRISGGTRLSRELEAGIGTERQCFTLGNTVYTEENSIYDDQEAPDPLDRFTLPRRAARVHR</sequence>
<dbReference type="AlphaFoldDB" id="A0AA40G801"/>
<dbReference type="Proteomes" id="UP001177670">
    <property type="component" value="Unassembled WGS sequence"/>
</dbReference>
<keyword evidence="2" id="KW-1185">Reference proteome</keyword>